<evidence type="ECO:0000256" key="2">
    <source>
        <dbReference type="ARBA" id="ARBA00023015"/>
    </source>
</evidence>
<keyword evidence="8" id="KW-1185">Reference proteome</keyword>
<dbReference type="EMBL" id="FRBI01000003">
    <property type="protein sequence ID" value="SHL28375.1"/>
    <property type="molecule type" value="Genomic_DNA"/>
</dbReference>
<comment type="similarity">
    <text evidence="1">Belongs to the sigma-70 factor family. ECF subfamily.</text>
</comment>
<evidence type="ECO:0000313" key="8">
    <source>
        <dbReference type="Proteomes" id="UP000184111"/>
    </source>
</evidence>
<dbReference type="InterPro" id="IPR036388">
    <property type="entry name" value="WH-like_DNA-bd_sf"/>
</dbReference>
<dbReference type="RefSeq" id="WP_073495121.1">
    <property type="nucleotide sequence ID" value="NZ_FRBI01000003.1"/>
</dbReference>
<evidence type="ECO:0000256" key="3">
    <source>
        <dbReference type="ARBA" id="ARBA00023082"/>
    </source>
</evidence>
<evidence type="ECO:0000313" key="7">
    <source>
        <dbReference type="EMBL" id="SHL28375.1"/>
    </source>
</evidence>
<dbReference type="STRING" id="310782.SAMN05216499_103292"/>
<dbReference type="PANTHER" id="PTHR43133">
    <property type="entry name" value="RNA POLYMERASE ECF-TYPE SIGMA FACTO"/>
    <property type="match status" value="1"/>
</dbReference>
<feature type="domain" description="RNA polymerase sigma factor 70 region 4 type 2" evidence="6">
    <location>
        <begin position="141"/>
        <end position="179"/>
    </location>
</feature>
<dbReference type="Pfam" id="PF08281">
    <property type="entry name" value="Sigma70_r4_2"/>
    <property type="match status" value="1"/>
</dbReference>
<reference evidence="7 8" key="1">
    <citation type="submission" date="2016-11" db="EMBL/GenBank/DDBJ databases">
        <authorList>
            <person name="Jaros S."/>
            <person name="Januszkiewicz K."/>
            <person name="Wedrychowicz H."/>
        </authorList>
    </citation>
    <scope>NUCLEOTIDE SEQUENCE [LARGE SCALE GENOMIC DNA]</scope>
    <source>
        <strain evidence="7 8">CGMCC 4.2025</strain>
    </source>
</reference>
<dbReference type="InterPro" id="IPR014284">
    <property type="entry name" value="RNA_pol_sigma-70_dom"/>
</dbReference>
<keyword evidence="4" id="KW-0804">Transcription</keyword>
<dbReference type="Proteomes" id="UP000184111">
    <property type="component" value="Unassembled WGS sequence"/>
</dbReference>
<feature type="domain" description="RNA polymerase sigma-70 region 2" evidence="5">
    <location>
        <begin position="21"/>
        <end position="87"/>
    </location>
</feature>
<dbReference type="CDD" id="cd06171">
    <property type="entry name" value="Sigma70_r4"/>
    <property type="match status" value="1"/>
</dbReference>
<dbReference type="InterPro" id="IPR039425">
    <property type="entry name" value="RNA_pol_sigma-70-like"/>
</dbReference>
<dbReference type="NCBIfam" id="TIGR02937">
    <property type="entry name" value="sigma70-ECF"/>
    <property type="match status" value="1"/>
</dbReference>
<evidence type="ECO:0000256" key="4">
    <source>
        <dbReference type="ARBA" id="ARBA00023163"/>
    </source>
</evidence>
<name>A0A1M6ZDF0_9ACTN</name>
<gene>
    <name evidence="7" type="ORF">SAMN05216499_103292</name>
</gene>
<proteinExistence type="inferred from homology"/>
<dbReference type="GO" id="GO:0006352">
    <property type="term" value="P:DNA-templated transcription initiation"/>
    <property type="evidence" value="ECO:0007669"/>
    <property type="project" value="InterPro"/>
</dbReference>
<organism evidence="7 8">
    <name type="scientific">Actinacidiphila paucisporea</name>
    <dbReference type="NCBI Taxonomy" id="310782"/>
    <lineage>
        <taxon>Bacteria</taxon>
        <taxon>Bacillati</taxon>
        <taxon>Actinomycetota</taxon>
        <taxon>Actinomycetes</taxon>
        <taxon>Kitasatosporales</taxon>
        <taxon>Streptomycetaceae</taxon>
        <taxon>Actinacidiphila</taxon>
    </lineage>
</organism>
<sequence length="194" mass="21148">MDDDELIARLAGGDESALRELFGRHAPWLAARLRTALPARDVEDVLQETFLAVWRSARDYRPQGSAGGWLWVIARRQAAGWLRRHARDASPVDTAALDDTALDGALATAGRAAARDPVEAVMARSDLAAALAVLGPQGSPEREVWRLLYVEDQPVAQVAELMGVPQGTVKSRAHRVRRLMRTALVGRATQEEGL</sequence>
<dbReference type="InterPro" id="IPR013249">
    <property type="entry name" value="RNA_pol_sigma70_r4_t2"/>
</dbReference>
<accession>A0A1M6ZDF0</accession>
<dbReference type="SUPFAM" id="SSF88946">
    <property type="entry name" value="Sigma2 domain of RNA polymerase sigma factors"/>
    <property type="match status" value="1"/>
</dbReference>
<dbReference type="Gene3D" id="1.10.1740.10">
    <property type="match status" value="1"/>
</dbReference>
<dbReference type="InterPro" id="IPR013325">
    <property type="entry name" value="RNA_pol_sigma_r2"/>
</dbReference>
<dbReference type="Pfam" id="PF04542">
    <property type="entry name" value="Sigma70_r2"/>
    <property type="match status" value="1"/>
</dbReference>
<dbReference type="PANTHER" id="PTHR43133:SF46">
    <property type="entry name" value="RNA POLYMERASE SIGMA-70 FACTOR ECF SUBFAMILY"/>
    <property type="match status" value="1"/>
</dbReference>
<dbReference type="AlphaFoldDB" id="A0A1M6ZDF0"/>
<evidence type="ECO:0000259" key="6">
    <source>
        <dbReference type="Pfam" id="PF08281"/>
    </source>
</evidence>
<keyword evidence="3" id="KW-0731">Sigma factor</keyword>
<dbReference type="InterPro" id="IPR013324">
    <property type="entry name" value="RNA_pol_sigma_r3/r4-like"/>
</dbReference>
<dbReference type="InterPro" id="IPR007627">
    <property type="entry name" value="RNA_pol_sigma70_r2"/>
</dbReference>
<dbReference type="GO" id="GO:0016987">
    <property type="term" value="F:sigma factor activity"/>
    <property type="evidence" value="ECO:0007669"/>
    <property type="project" value="UniProtKB-KW"/>
</dbReference>
<dbReference type="OrthoDB" id="3698333at2"/>
<protein>
    <submittedName>
        <fullName evidence="7">RNA polymerase sigma-70 factor, ECF subfamily</fullName>
    </submittedName>
</protein>
<keyword evidence="2" id="KW-0805">Transcription regulation</keyword>
<dbReference type="GO" id="GO:0003677">
    <property type="term" value="F:DNA binding"/>
    <property type="evidence" value="ECO:0007669"/>
    <property type="project" value="InterPro"/>
</dbReference>
<evidence type="ECO:0000259" key="5">
    <source>
        <dbReference type="Pfam" id="PF04542"/>
    </source>
</evidence>
<dbReference type="SUPFAM" id="SSF88659">
    <property type="entry name" value="Sigma3 and sigma4 domains of RNA polymerase sigma factors"/>
    <property type="match status" value="1"/>
</dbReference>
<evidence type="ECO:0000256" key="1">
    <source>
        <dbReference type="ARBA" id="ARBA00010641"/>
    </source>
</evidence>
<dbReference type="Gene3D" id="1.10.10.10">
    <property type="entry name" value="Winged helix-like DNA-binding domain superfamily/Winged helix DNA-binding domain"/>
    <property type="match status" value="1"/>
</dbReference>